<dbReference type="GeneID" id="60324899"/>
<dbReference type="EMBL" id="MT310859">
    <property type="protein sequence ID" value="QJD50335.1"/>
    <property type="molecule type" value="Genomic_DNA"/>
</dbReference>
<evidence type="ECO:0000313" key="2">
    <source>
        <dbReference type="Proteomes" id="UP000501459"/>
    </source>
</evidence>
<dbReference type="KEGG" id="vg:60324899"/>
<proteinExistence type="predicted"/>
<dbReference type="RefSeq" id="YP_009953426.1">
    <property type="nucleotide sequence ID" value="NC_051622.1"/>
</dbReference>
<organism evidence="1 2">
    <name type="scientific">Mycobacterium phage MarkPhew</name>
    <dbReference type="NCBI Taxonomy" id="2725625"/>
    <lineage>
        <taxon>Viruses</taxon>
        <taxon>Duplodnaviria</taxon>
        <taxon>Heunggongvirae</taxon>
        <taxon>Uroviricota</taxon>
        <taxon>Caudoviricetes</taxon>
        <taxon>Weiservirinae</taxon>
        <taxon>Anayavirus</taxon>
        <taxon>Anayavirus markphew</taxon>
    </lineage>
</organism>
<sequence length="87" mass="9505">MKGGAMGLAARLGPIALAPTGCAVCRWYRGLDDDDRQAFDSWIGSGGNVSQLWRECANDPDRPLTVQRARFAECIRTHNREAARVAS</sequence>
<gene>
    <name evidence="1" type="primary">35</name>
    <name evidence="1" type="ORF">SEA_MARKPHEW_35</name>
</gene>
<protein>
    <submittedName>
        <fullName evidence="1">Uncharacterized protein</fullName>
    </submittedName>
</protein>
<evidence type="ECO:0000313" key="1">
    <source>
        <dbReference type="EMBL" id="QJD50335.1"/>
    </source>
</evidence>
<name>A0A6M3SWI4_9CAUD</name>
<reference evidence="2" key="1">
    <citation type="submission" date="2020-04" db="EMBL/GenBank/DDBJ databases">
        <authorList>
            <person name="Beauchamp P."/>
            <person name="Lattanzi R."/>
            <person name="Bidaburu M."/>
            <person name="Columbini C."/>
            <person name="Evard R."/>
            <person name="Fitzgerald S."/>
            <person name="Lopez A.J."/>
            <person name="Braley A."/>
            <person name="Ettinger A.-S.H."/>
            <person name="Anders K.R."/>
            <person name="Garlena R.A."/>
            <person name="Russell D.A."/>
            <person name="Pope W.H."/>
            <person name="Jacobs-Sera D."/>
            <person name="Hatfull G.F."/>
        </authorList>
    </citation>
    <scope>NUCLEOTIDE SEQUENCE [LARGE SCALE GENOMIC DNA]</scope>
</reference>
<accession>A0A6M3SWI4</accession>
<dbReference type="Proteomes" id="UP000501459">
    <property type="component" value="Segment"/>
</dbReference>
<keyword evidence="2" id="KW-1185">Reference proteome</keyword>